<gene>
    <name evidence="9" type="ORF">HID58_032974</name>
</gene>
<feature type="domain" description="RING-type" evidence="8">
    <location>
        <begin position="770"/>
        <end position="811"/>
    </location>
</feature>
<feature type="region of interest" description="Disordered" evidence="7">
    <location>
        <begin position="1"/>
        <end position="79"/>
    </location>
</feature>
<feature type="region of interest" description="Disordered" evidence="7">
    <location>
        <begin position="617"/>
        <end position="644"/>
    </location>
</feature>
<dbReference type="CDD" id="cd16448">
    <property type="entry name" value="RING-H2"/>
    <property type="match status" value="1"/>
</dbReference>
<dbReference type="PROSITE" id="PS50089">
    <property type="entry name" value="ZF_RING_2"/>
    <property type="match status" value="1"/>
</dbReference>
<dbReference type="Pfam" id="PF13639">
    <property type="entry name" value="zf-RING_2"/>
    <property type="match status" value="1"/>
</dbReference>
<dbReference type="InterPro" id="IPR001841">
    <property type="entry name" value="Znf_RING"/>
</dbReference>
<evidence type="ECO:0000256" key="1">
    <source>
        <dbReference type="ARBA" id="ARBA00005690"/>
    </source>
</evidence>
<name>A0ABQ8BZ51_BRANA</name>
<evidence type="ECO:0000256" key="2">
    <source>
        <dbReference type="ARBA" id="ARBA00022723"/>
    </source>
</evidence>
<proteinExistence type="inferred from homology"/>
<evidence type="ECO:0000256" key="7">
    <source>
        <dbReference type="SAM" id="MobiDB-lite"/>
    </source>
</evidence>
<dbReference type="EMBL" id="JAGKQM010000009">
    <property type="protein sequence ID" value="KAH0909653.1"/>
    <property type="molecule type" value="Genomic_DNA"/>
</dbReference>
<feature type="compositionally biased region" description="Basic and acidic residues" evidence="7">
    <location>
        <begin position="619"/>
        <end position="642"/>
    </location>
</feature>
<protein>
    <recommendedName>
        <fullName evidence="8">RING-type domain-containing protein</fullName>
    </recommendedName>
</protein>
<keyword evidence="4" id="KW-0862">Zinc</keyword>
<sequence>MNSNSQKQVSGDLTAKKSNGKAVVSFAEPNSGDLTARKSSGKAVDSSVEPINRAGFTEVSPVSAVPGDPKSKKLNGKAVVSSAVPISGDLTAKKPNGKDVDSSAEPIKRAGHTIISPVPVVSGDPKSKQKTGKAVVSSAEAIRRTGNAGGSCADIVSGKLTPKKLKGKAVDSSSVEVMFFKDVKFKPQEGELRFRLIHFWEARNAHTKILIGIEMILIDEQGTVIQGFIPPSRIDTYLPHMIAGSLYRLIKFYGSKSKTVYRVAEQDVTIAFSWNSVLSVLENSPVQFLEDRFRFYGYEEFESACDLKGDLYDYIGHIKLVNEQALGDGLVLDEAEIASSRRILVHVQTHDGPVMKLYLWDTAATDFCLKFKAQENTPSVILVTTVNPKRFGGALTISSLSSSRVFLDLDVQPTRDYLAWLGSNSEVANRINAEIVTKAETVTIGELFTYIKQEGSKVAWFECTATIDDVGHGSAWYYIACGGCKTKVTKGPTTLMCKKCGKAEVAGVAEYLTNLSVYDNNDHARFVLLCDAGHDLTGKLASELVERYFEANESVGDDAVVPVPQALIDTIGQTRTFVVKVSKHNLEGKTQALTVTKVLPLEVPVLEDVLDENVVEEPADGRDDAADVTVKRSSDGIDDKKNPACSSPKRTLTMKIKRPNTQQTTIRISIALRISSNGHLDDGTISDMEYMLQYHEINFDSVTEIIDETTNYVAGVILTLEDVTVTDLDVIVKVTDFNPQAWSRIDLDVYTIDLRSNRRESIPSKENDICAICHNELGASGDLNTLVCNHSYHHQCILGWIKMNLTCPVCRTMLA</sequence>
<dbReference type="InterPro" id="IPR047192">
    <property type="entry name" value="Euk_RPA1_DBD_C"/>
</dbReference>
<dbReference type="PANTHER" id="PTHR47165:SF4">
    <property type="entry name" value="OS03G0429900 PROTEIN"/>
    <property type="match status" value="1"/>
</dbReference>
<dbReference type="SUPFAM" id="SSF57850">
    <property type="entry name" value="RING/U-box"/>
    <property type="match status" value="1"/>
</dbReference>
<evidence type="ECO:0000313" key="10">
    <source>
        <dbReference type="Proteomes" id="UP000824890"/>
    </source>
</evidence>
<reference evidence="9 10" key="1">
    <citation type="submission" date="2021-05" db="EMBL/GenBank/DDBJ databases">
        <title>Genome Assembly of Synthetic Allotetraploid Brassica napus Reveals Homoeologous Exchanges between Subgenomes.</title>
        <authorList>
            <person name="Davis J.T."/>
        </authorList>
    </citation>
    <scope>NUCLEOTIDE SEQUENCE [LARGE SCALE GENOMIC DNA]</scope>
    <source>
        <strain evidence="10">cv. Da-Ae</strain>
        <tissue evidence="9">Seedling</tissue>
    </source>
</reference>
<comment type="similarity">
    <text evidence="1">Belongs to the replication factor A protein 1 family.</text>
</comment>
<dbReference type="CDD" id="cd04476">
    <property type="entry name" value="RPA1_DBD_C"/>
    <property type="match status" value="1"/>
</dbReference>
<dbReference type="InterPro" id="IPR013083">
    <property type="entry name" value="Znf_RING/FYVE/PHD"/>
</dbReference>
<keyword evidence="10" id="KW-1185">Reference proteome</keyword>
<evidence type="ECO:0000256" key="4">
    <source>
        <dbReference type="ARBA" id="ARBA00022833"/>
    </source>
</evidence>
<dbReference type="Gene3D" id="3.30.40.10">
    <property type="entry name" value="Zinc/RING finger domain, C3HC4 (zinc finger)"/>
    <property type="match status" value="1"/>
</dbReference>
<dbReference type="InterPro" id="IPR013955">
    <property type="entry name" value="Rep_factor-A_C"/>
</dbReference>
<feature type="compositionally biased region" description="Polar residues" evidence="7">
    <location>
        <begin position="1"/>
        <end position="11"/>
    </location>
</feature>
<accession>A0ABQ8BZ51</accession>
<dbReference type="Proteomes" id="UP000824890">
    <property type="component" value="Unassembled WGS sequence"/>
</dbReference>
<dbReference type="Gene3D" id="2.40.50.140">
    <property type="entry name" value="Nucleic acid-binding proteins"/>
    <property type="match status" value="3"/>
</dbReference>
<evidence type="ECO:0000313" key="9">
    <source>
        <dbReference type="EMBL" id="KAH0909653.1"/>
    </source>
</evidence>
<evidence type="ECO:0000256" key="6">
    <source>
        <dbReference type="PROSITE-ProRule" id="PRU00175"/>
    </source>
</evidence>
<organism evidence="9 10">
    <name type="scientific">Brassica napus</name>
    <name type="common">Rape</name>
    <dbReference type="NCBI Taxonomy" id="3708"/>
    <lineage>
        <taxon>Eukaryota</taxon>
        <taxon>Viridiplantae</taxon>
        <taxon>Streptophyta</taxon>
        <taxon>Embryophyta</taxon>
        <taxon>Tracheophyta</taxon>
        <taxon>Spermatophyta</taxon>
        <taxon>Magnoliopsida</taxon>
        <taxon>eudicotyledons</taxon>
        <taxon>Gunneridae</taxon>
        <taxon>Pentapetalae</taxon>
        <taxon>rosids</taxon>
        <taxon>malvids</taxon>
        <taxon>Brassicales</taxon>
        <taxon>Brassicaceae</taxon>
        <taxon>Brassiceae</taxon>
        <taxon>Brassica</taxon>
    </lineage>
</organism>
<keyword evidence="3 6" id="KW-0863">Zinc-finger</keyword>
<comment type="caution">
    <text evidence="9">The sequence shown here is derived from an EMBL/GenBank/DDBJ whole genome shotgun (WGS) entry which is preliminary data.</text>
</comment>
<dbReference type="PANTHER" id="PTHR47165">
    <property type="entry name" value="OS03G0429900 PROTEIN"/>
    <property type="match status" value="1"/>
</dbReference>
<evidence type="ECO:0000256" key="3">
    <source>
        <dbReference type="ARBA" id="ARBA00022771"/>
    </source>
</evidence>
<dbReference type="SUPFAM" id="SSF50249">
    <property type="entry name" value="Nucleic acid-binding proteins"/>
    <property type="match status" value="1"/>
</dbReference>
<evidence type="ECO:0000256" key="5">
    <source>
        <dbReference type="ARBA" id="ARBA00023125"/>
    </source>
</evidence>
<dbReference type="InterPro" id="IPR012340">
    <property type="entry name" value="NA-bd_OB-fold"/>
</dbReference>
<keyword evidence="2" id="KW-0479">Metal-binding</keyword>
<evidence type="ECO:0000259" key="8">
    <source>
        <dbReference type="PROSITE" id="PS50089"/>
    </source>
</evidence>
<dbReference type="CDD" id="cd04480">
    <property type="entry name" value="RPA1_DBD_A_like"/>
    <property type="match status" value="1"/>
</dbReference>
<dbReference type="SMART" id="SM00184">
    <property type="entry name" value="RING"/>
    <property type="match status" value="1"/>
</dbReference>
<keyword evidence="5" id="KW-0238">DNA-binding</keyword>
<dbReference type="Pfam" id="PF08646">
    <property type="entry name" value="Rep_fac-A_C"/>
    <property type="match status" value="1"/>
</dbReference>